<dbReference type="SUPFAM" id="SSF53335">
    <property type="entry name" value="S-adenosyl-L-methionine-dependent methyltransferases"/>
    <property type="match status" value="1"/>
</dbReference>
<accession>A0A6M0RRV9</accession>
<dbReference type="PIRSF" id="PIRSF018005">
    <property type="entry name" value="UCP018005"/>
    <property type="match status" value="1"/>
</dbReference>
<dbReference type="GO" id="GO:0052706">
    <property type="term" value="F:L-histidine N(alpha)-methyltransferase activity"/>
    <property type="evidence" value="ECO:0007669"/>
    <property type="project" value="UniProtKB-EC"/>
</dbReference>
<dbReference type="InterPro" id="IPR029063">
    <property type="entry name" value="SAM-dependent_MTases_sf"/>
</dbReference>
<sequence>MEKHGQRTNANLADRNVIDPARLQIQTLLSNEPEVRVMDGQDVIEGLTQIPKSLPPKYFYDHLGSELFEKICTLPEYYPTRTESAIFHRYAHAITQLTGPCELVELGSGSATKTRILLDAYRAANLPLRYIPVDVSGSMLKDSSDQLLYDYPELRIHGMIGTYEPALNALPAANLATRMVMFIGSTLGNLSPNDCEQFLQLVSGALEPGQFFLLGLDLQKDIGTVEAAYNDAQGITAMFNLNMLQHLNHRYRGDFCLDNFYHQAMYNSQKHQIEMYLVSKQEQTVTLQDLDLTVKFAEGERLLSEISRKFDVVQMGAQLANHGLKVLQTFTDERQWFGLILAQKG</sequence>
<protein>
    <submittedName>
        <fullName evidence="4">L-histidine N(Alpha)-methyltransferase</fullName>
        <ecNumber evidence="4">2.1.1.44</ecNumber>
    </submittedName>
</protein>
<dbReference type="PANTHER" id="PTHR43397">
    <property type="entry name" value="ERGOTHIONEINE BIOSYNTHESIS PROTEIN 1"/>
    <property type="match status" value="1"/>
</dbReference>
<evidence type="ECO:0000259" key="3">
    <source>
        <dbReference type="Pfam" id="PF10017"/>
    </source>
</evidence>
<dbReference type="Proteomes" id="UP000481033">
    <property type="component" value="Unassembled WGS sequence"/>
</dbReference>
<dbReference type="EMBL" id="QXHD01000004">
    <property type="protein sequence ID" value="NEZ58977.1"/>
    <property type="molecule type" value="Genomic_DNA"/>
</dbReference>
<keyword evidence="2 4" id="KW-0808">Transferase</keyword>
<evidence type="ECO:0000313" key="4">
    <source>
        <dbReference type="EMBL" id="NEZ58977.1"/>
    </source>
</evidence>
<dbReference type="Gene3D" id="3.40.50.150">
    <property type="entry name" value="Vaccinia Virus protein VP39"/>
    <property type="match status" value="1"/>
</dbReference>
<keyword evidence="1 4" id="KW-0489">Methyltransferase</keyword>
<dbReference type="InterPro" id="IPR051128">
    <property type="entry name" value="EgtD_Methyltrsf_superfamily"/>
</dbReference>
<dbReference type="PANTHER" id="PTHR43397:SF1">
    <property type="entry name" value="ERGOTHIONEINE BIOSYNTHESIS PROTEIN 1"/>
    <property type="match status" value="1"/>
</dbReference>
<dbReference type="InterPro" id="IPR035094">
    <property type="entry name" value="EgtD"/>
</dbReference>
<evidence type="ECO:0000256" key="2">
    <source>
        <dbReference type="ARBA" id="ARBA00022679"/>
    </source>
</evidence>
<keyword evidence="5" id="KW-1185">Reference proteome</keyword>
<organism evidence="4 5">
    <name type="scientific">Adonisia turfae CCMR0081</name>
    <dbReference type="NCBI Taxonomy" id="2292702"/>
    <lineage>
        <taxon>Bacteria</taxon>
        <taxon>Bacillati</taxon>
        <taxon>Cyanobacteriota</taxon>
        <taxon>Adonisia</taxon>
        <taxon>Adonisia turfae</taxon>
    </lineage>
</organism>
<dbReference type="InterPro" id="IPR017804">
    <property type="entry name" value="MeTrfase_EgtD-like"/>
</dbReference>
<dbReference type="Pfam" id="PF10017">
    <property type="entry name" value="Methyltransf_33"/>
    <property type="match status" value="1"/>
</dbReference>
<dbReference type="GO" id="GO:0032259">
    <property type="term" value="P:methylation"/>
    <property type="evidence" value="ECO:0007669"/>
    <property type="project" value="UniProtKB-KW"/>
</dbReference>
<feature type="domain" description="Histidine-specific methyltransferase SAM-dependent" evidence="3">
    <location>
        <begin position="41"/>
        <end position="343"/>
    </location>
</feature>
<comment type="caution">
    <text evidence="4">The sequence shown here is derived from an EMBL/GenBank/DDBJ whole genome shotgun (WGS) entry which is preliminary data.</text>
</comment>
<dbReference type="AlphaFoldDB" id="A0A6M0RRV9"/>
<evidence type="ECO:0000256" key="1">
    <source>
        <dbReference type="ARBA" id="ARBA00022603"/>
    </source>
</evidence>
<gene>
    <name evidence="4" type="primary">egtD</name>
    <name evidence="4" type="ORF">DXZ20_25715</name>
</gene>
<name>A0A6M0RRV9_9CYAN</name>
<dbReference type="EC" id="2.1.1.44" evidence="4"/>
<proteinExistence type="predicted"/>
<reference evidence="4 5" key="1">
    <citation type="journal article" date="2020" name="Microb. Ecol.">
        <title>Ecogenomics of the Marine Benthic Filamentous Cyanobacterium Adonisia.</title>
        <authorList>
            <person name="Walter J.M."/>
            <person name="Coutinho F.H."/>
            <person name="Leomil L."/>
            <person name="Hargreaves P.I."/>
            <person name="Campeao M.E."/>
            <person name="Vieira V.V."/>
            <person name="Silva B.S."/>
            <person name="Fistarol G.O."/>
            <person name="Salomon P.S."/>
            <person name="Sawabe T."/>
            <person name="Mino S."/>
            <person name="Hosokawa M."/>
            <person name="Miyashita H."/>
            <person name="Maruyama F."/>
            <person name="van Verk M.C."/>
            <person name="Dutilh B.E."/>
            <person name="Thompson C.C."/>
            <person name="Thompson F.L."/>
        </authorList>
    </citation>
    <scope>NUCLEOTIDE SEQUENCE [LARGE SCALE GENOMIC DNA]</scope>
    <source>
        <strain evidence="4 5">CCMR0081</strain>
    </source>
</reference>
<dbReference type="NCBIfam" id="TIGR03438">
    <property type="entry name" value="egtD_ergothio"/>
    <property type="match status" value="1"/>
</dbReference>
<dbReference type="InterPro" id="IPR019257">
    <property type="entry name" value="MeTrfase_dom"/>
</dbReference>
<evidence type="ECO:0000313" key="5">
    <source>
        <dbReference type="Proteomes" id="UP000481033"/>
    </source>
</evidence>